<gene>
    <name evidence="2" type="ORF">C7R93_23390</name>
</gene>
<accession>A0A2P7UR76</accession>
<proteinExistence type="predicted"/>
<protein>
    <submittedName>
        <fullName evidence="2">S-layer homology domain-containing protein</fullName>
    </submittedName>
</protein>
<evidence type="ECO:0000313" key="3">
    <source>
        <dbReference type="Proteomes" id="UP000240419"/>
    </source>
</evidence>
<dbReference type="RefSeq" id="WP_106841069.1">
    <property type="nucleotide sequence ID" value="NZ_JBCNIW010000014.1"/>
</dbReference>
<dbReference type="EMBL" id="PXZM01000039">
    <property type="protein sequence ID" value="PSJ89437.1"/>
    <property type="molecule type" value="Genomic_DNA"/>
</dbReference>
<dbReference type="AlphaFoldDB" id="A0A2P7UR76"/>
<dbReference type="InterPro" id="IPR001119">
    <property type="entry name" value="SLH_dom"/>
</dbReference>
<feature type="domain" description="SLH" evidence="1">
    <location>
        <begin position="136"/>
        <end position="203"/>
    </location>
</feature>
<reference evidence="2 3" key="1">
    <citation type="submission" date="2018-03" db="EMBL/GenBank/DDBJ databases">
        <title>Brevisbacillus phylogenomics.</title>
        <authorList>
            <person name="Dunlap C."/>
        </authorList>
    </citation>
    <scope>NUCLEOTIDE SEQUENCE [LARGE SCALE GENOMIC DNA]</scope>
    <source>
        <strain evidence="2 3">NRRL NRS-1210</strain>
    </source>
</reference>
<keyword evidence="3" id="KW-1185">Reference proteome</keyword>
<sequence length="203" mass="23657">MTQQYAFGTANQRYKKKLFVDTGFEFIEVNARLIEPYAPPSPQPSLREIKIINAPSHIHHSGFSSYQCSLTLLFPDKESYNHYLSYAGWTHKFYDEKGSIFLGSAESITPHVLEAGRRYSVTVDLILIKKDSIERESRFQFQDIEGHWAQKNIEEMADLGLITVITRDGKPVIYFRPNDFVTRAEFIAFLNRTRRLVERMIRE</sequence>
<comment type="caution">
    <text evidence="2">The sequence shown here is derived from an EMBL/GenBank/DDBJ whole genome shotgun (WGS) entry which is preliminary data.</text>
</comment>
<evidence type="ECO:0000313" key="2">
    <source>
        <dbReference type="EMBL" id="PSJ89437.1"/>
    </source>
</evidence>
<dbReference type="OrthoDB" id="174569at2"/>
<dbReference type="Pfam" id="PF00395">
    <property type="entry name" value="SLH"/>
    <property type="match status" value="1"/>
</dbReference>
<evidence type="ECO:0000259" key="1">
    <source>
        <dbReference type="PROSITE" id="PS51272"/>
    </source>
</evidence>
<dbReference type="PROSITE" id="PS51272">
    <property type="entry name" value="SLH"/>
    <property type="match status" value="1"/>
</dbReference>
<dbReference type="Proteomes" id="UP000240419">
    <property type="component" value="Unassembled WGS sequence"/>
</dbReference>
<name>A0A2P7UR76_9BACL</name>
<organism evidence="2 3">
    <name type="scientific">Brevibacillus fortis</name>
    <dbReference type="NCBI Taxonomy" id="2126352"/>
    <lineage>
        <taxon>Bacteria</taxon>
        <taxon>Bacillati</taxon>
        <taxon>Bacillota</taxon>
        <taxon>Bacilli</taxon>
        <taxon>Bacillales</taxon>
        <taxon>Paenibacillaceae</taxon>
        <taxon>Brevibacillus</taxon>
    </lineage>
</organism>